<sequence length="80" mass="9159">GVDEFVRQAQWNLLSAHDSIIASRIYQTHQVNKRRTAAPPYQIGQLVYLSTKNLSLPKGRARKLLPKYIGPYPITEVRPE</sequence>
<feature type="non-terminal residue" evidence="1">
    <location>
        <position position="80"/>
    </location>
</feature>
<dbReference type="Proteomes" id="UP000076722">
    <property type="component" value="Unassembled WGS sequence"/>
</dbReference>
<accession>A0A164V7M4</accession>
<evidence type="ECO:0000313" key="2">
    <source>
        <dbReference type="Proteomes" id="UP000076722"/>
    </source>
</evidence>
<reference evidence="1 2" key="1">
    <citation type="journal article" date="2016" name="Mol. Biol. Evol.">
        <title>Comparative Genomics of Early-Diverging Mushroom-Forming Fungi Provides Insights into the Origins of Lignocellulose Decay Capabilities.</title>
        <authorList>
            <person name="Nagy L.G."/>
            <person name="Riley R."/>
            <person name="Tritt A."/>
            <person name="Adam C."/>
            <person name="Daum C."/>
            <person name="Floudas D."/>
            <person name="Sun H."/>
            <person name="Yadav J.S."/>
            <person name="Pangilinan J."/>
            <person name="Larsson K.H."/>
            <person name="Matsuura K."/>
            <person name="Barry K."/>
            <person name="Labutti K."/>
            <person name="Kuo R."/>
            <person name="Ohm R.A."/>
            <person name="Bhattacharya S.S."/>
            <person name="Shirouzu T."/>
            <person name="Yoshinaga Y."/>
            <person name="Martin F.M."/>
            <person name="Grigoriev I.V."/>
            <person name="Hibbett D.S."/>
        </authorList>
    </citation>
    <scope>NUCLEOTIDE SEQUENCE [LARGE SCALE GENOMIC DNA]</scope>
    <source>
        <strain evidence="1 2">HHB9708</strain>
    </source>
</reference>
<evidence type="ECO:0000313" key="1">
    <source>
        <dbReference type="EMBL" id="KZS93897.1"/>
    </source>
</evidence>
<organism evidence="1 2">
    <name type="scientific">Sistotremastrum niveocremeum HHB9708</name>
    <dbReference type="NCBI Taxonomy" id="1314777"/>
    <lineage>
        <taxon>Eukaryota</taxon>
        <taxon>Fungi</taxon>
        <taxon>Dikarya</taxon>
        <taxon>Basidiomycota</taxon>
        <taxon>Agaricomycotina</taxon>
        <taxon>Agaricomycetes</taxon>
        <taxon>Sistotremastrales</taxon>
        <taxon>Sistotremastraceae</taxon>
        <taxon>Sertulicium</taxon>
        <taxon>Sertulicium niveocremeum</taxon>
    </lineage>
</organism>
<feature type="non-terminal residue" evidence="1">
    <location>
        <position position="1"/>
    </location>
</feature>
<dbReference type="STRING" id="1314777.A0A164V7M4"/>
<gene>
    <name evidence="1" type="ORF">SISNIDRAFT_394907</name>
</gene>
<keyword evidence="2" id="KW-1185">Reference proteome</keyword>
<proteinExistence type="predicted"/>
<name>A0A164V7M4_9AGAM</name>
<protein>
    <submittedName>
        <fullName evidence="1">Uncharacterized protein</fullName>
    </submittedName>
</protein>
<dbReference type="OrthoDB" id="3227343at2759"/>
<dbReference type="AlphaFoldDB" id="A0A164V7M4"/>
<dbReference type="EMBL" id="KV419406">
    <property type="protein sequence ID" value="KZS93897.1"/>
    <property type="molecule type" value="Genomic_DNA"/>
</dbReference>